<dbReference type="GO" id="GO:0005102">
    <property type="term" value="F:signaling receptor binding"/>
    <property type="evidence" value="ECO:0007669"/>
    <property type="project" value="TreeGrafter"/>
</dbReference>
<reference evidence="7" key="1">
    <citation type="journal article" date="2018" name="Biosci. Biotechnol. Biochem.">
        <title>Polysaccharide hydrolase of the hadal zone amphipods Hirondellea gigas.</title>
        <authorList>
            <person name="Kobayashi H."/>
            <person name="Nagahama T."/>
            <person name="Arai W."/>
            <person name="Sasagawa Y."/>
            <person name="Umeda M."/>
            <person name="Hayashi T."/>
            <person name="Nikaido I."/>
            <person name="Watanabe H."/>
            <person name="Oguri K."/>
            <person name="Kitazato H."/>
            <person name="Fujioka K."/>
            <person name="Kido Y."/>
            <person name="Takami H."/>
        </authorList>
    </citation>
    <scope>NUCLEOTIDE SEQUENCE</scope>
    <source>
        <tissue evidence="7">Whole body</tissue>
    </source>
</reference>
<feature type="compositionally biased region" description="Polar residues" evidence="4">
    <location>
        <begin position="228"/>
        <end position="245"/>
    </location>
</feature>
<evidence type="ECO:0000259" key="6">
    <source>
        <dbReference type="PROSITE" id="PS50026"/>
    </source>
</evidence>
<feature type="domain" description="EGF-like" evidence="6">
    <location>
        <begin position="126"/>
        <end position="157"/>
    </location>
</feature>
<dbReference type="PANTHER" id="PTHR14949">
    <property type="entry name" value="EGF-LIKE-DOMAIN, MULTIPLE 7, 8"/>
    <property type="match status" value="1"/>
</dbReference>
<organism evidence="7">
    <name type="scientific">Hirondellea gigas</name>
    <dbReference type="NCBI Taxonomy" id="1518452"/>
    <lineage>
        <taxon>Eukaryota</taxon>
        <taxon>Metazoa</taxon>
        <taxon>Ecdysozoa</taxon>
        <taxon>Arthropoda</taxon>
        <taxon>Crustacea</taxon>
        <taxon>Multicrustacea</taxon>
        <taxon>Malacostraca</taxon>
        <taxon>Eumalacostraca</taxon>
        <taxon>Peracarida</taxon>
        <taxon>Amphipoda</taxon>
        <taxon>Amphilochidea</taxon>
        <taxon>Lysianassida</taxon>
        <taxon>Lysianassidira</taxon>
        <taxon>Lysianassoidea</taxon>
        <taxon>Lysianassidae</taxon>
        <taxon>Hirondellea</taxon>
    </lineage>
</organism>
<dbReference type="InterPro" id="IPR000742">
    <property type="entry name" value="EGF"/>
</dbReference>
<evidence type="ECO:0000256" key="1">
    <source>
        <dbReference type="ARBA" id="ARBA00022729"/>
    </source>
</evidence>
<feature type="disulfide bond" evidence="3">
    <location>
        <begin position="147"/>
        <end position="156"/>
    </location>
</feature>
<feature type="region of interest" description="Disordered" evidence="4">
    <location>
        <begin position="228"/>
        <end position="252"/>
    </location>
</feature>
<evidence type="ECO:0000313" key="7">
    <source>
        <dbReference type="EMBL" id="LAB66039.1"/>
    </source>
</evidence>
<evidence type="ECO:0000256" key="2">
    <source>
        <dbReference type="ARBA" id="ARBA00023157"/>
    </source>
</evidence>
<evidence type="ECO:0000256" key="5">
    <source>
        <dbReference type="SAM" id="SignalP"/>
    </source>
</evidence>
<keyword evidence="3" id="KW-0245">EGF-like domain</keyword>
<keyword evidence="2 3" id="KW-1015">Disulfide bond</keyword>
<name>A0A2P2HW65_9CRUS</name>
<dbReference type="GO" id="GO:0009986">
    <property type="term" value="C:cell surface"/>
    <property type="evidence" value="ECO:0007669"/>
    <property type="project" value="TreeGrafter"/>
</dbReference>
<feature type="region of interest" description="Disordered" evidence="4">
    <location>
        <begin position="27"/>
        <end position="51"/>
    </location>
</feature>
<feature type="disulfide bond" evidence="3">
    <location>
        <begin position="295"/>
        <end position="304"/>
    </location>
</feature>
<feature type="domain" description="EGF-like" evidence="6">
    <location>
        <begin position="273"/>
        <end position="305"/>
    </location>
</feature>
<feature type="disulfide bond" evidence="3">
    <location>
        <begin position="277"/>
        <end position="287"/>
    </location>
</feature>
<feature type="compositionally biased region" description="Low complexity" evidence="4">
    <location>
        <begin position="37"/>
        <end position="51"/>
    </location>
</feature>
<dbReference type="PROSITE" id="PS01186">
    <property type="entry name" value="EGF_2"/>
    <property type="match status" value="2"/>
</dbReference>
<dbReference type="SUPFAM" id="SSF57196">
    <property type="entry name" value="EGF/Laminin"/>
    <property type="match status" value="1"/>
</dbReference>
<proteinExistence type="evidence at transcript level"/>
<dbReference type="PROSITE" id="PS00022">
    <property type="entry name" value="EGF_1"/>
    <property type="match status" value="2"/>
</dbReference>
<evidence type="ECO:0000256" key="4">
    <source>
        <dbReference type="SAM" id="MobiDB-lite"/>
    </source>
</evidence>
<keyword evidence="1 5" id="KW-0732">Signal</keyword>
<dbReference type="AlphaFoldDB" id="A0A2P2HW65"/>
<feature type="chain" id="PRO_5015145915" evidence="5">
    <location>
        <begin position="20"/>
        <end position="377"/>
    </location>
</feature>
<accession>A0A2P2HW65</accession>
<feature type="signal peptide" evidence="5">
    <location>
        <begin position="1"/>
        <end position="19"/>
    </location>
</feature>
<evidence type="ECO:0000256" key="3">
    <source>
        <dbReference type="PROSITE-ProRule" id="PRU00076"/>
    </source>
</evidence>
<dbReference type="CDD" id="cd00054">
    <property type="entry name" value="EGF_CA"/>
    <property type="match status" value="1"/>
</dbReference>
<protein>
    <submittedName>
        <fullName evidence="7">Neurogenic locus notch homolog protein 1-like</fullName>
    </submittedName>
</protein>
<dbReference type="PANTHER" id="PTHR14949:SF56">
    <property type="entry name" value="EGF-LIKE-DOMAIN, MULTIPLE 7"/>
    <property type="match status" value="1"/>
</dbReference>
<dbReference type="GO" id="GO:0005576">
    <property type="term" value="C:extracellular region"/>
    <property type="evidence" value="ECO:0007669"/>
    <property type="project" value="TreeGrafter"/>
</dbReference>
<dbReference type="PROSITE" id="PS50026">
    <property type="entry name" value="EGF_3"/>
    <property type="match status" value="2"/>
</dbReference>
<comment type="caution">
    <text evidence="3">Lacks conserved residue(s) required for the propagation of feature annotation.</text>
</comment>
<dbReference type="SMART" id="SM00181">
    <property type="entry name" value="EGF"/>
    <property type="match status" value="2"/>
</dbReference>
<feature type="disulfide bond" evidence="3">
    <location>
        <begin position="129"/>
        <end position="139"/>
    </location>
</feature>
<dbReference type="InterPro" id="IPR050969">
    <property type="entry name" value="Dev_Signal_Modulators"/>
</dbReference>
<dbReference type="Gene3D" id="2.10.25.10">
    <property type="entry name" value="Laminin"/>
    <property type="match status" value="2"/>
</dbReference>
<dbReference type="EMBL" id="IACF01000242">
    <property type="protein sequence ID" value="LAB66039.1"/>
    <property type="molecule type" value="mRNA"/>
</dbReference>
<sequence>MHLHQLLVLLVVAVACTQASRSLSRPVRQYSGNSGVGYRSGSAGRLSSGSSRSRTSEIKRCIDIHEVANGQTVCGFSGCRMRCLPGYSFIETESERTRTVMLSCDHNTGDMKFRGEIWNPAMTVCSPLCQKTCENGGRCVAPNKCECRGPYTGDTCSEEPMLGDQPYRGYQPNSLFLNQRRVECKPGTRMPDGSTSITLSYRDNSWFFPDGRMMLGVDQVTCRKVSSSVEPNKPSVQNPSQTNKPNPEPFVARPTEYVPPPSVGDNRVSTRAPGYVCSSPCLNGGTCVYTNTCSCPRGYWGPTCSANTCTYPRFQSNINASLGGTLSRMKFECHPGFYTKAGRDRVVVLCSGGTWRLPNGRLLAEDDVKCTRSFPEK</sequence>